<dbReference type="PANTHER" id="PTHR23132">
    <property type="entry name" value="D-ALANINE--D-ALANINE LIGASE"/>
    <property type="match status" value="1"/>
</dbReference>
<feature type="domain" description="ATP-grasp" evidence="4">
    <location>
        <begin position="113"/>
        <end position="326"/>
    </location>
</feature>
<gene>
    <name evidence="5" type="primary">ddl_1</name>
    <name evidence="5" type="ORF">SPSIL_033000</name>
</gene>
<dbReference type="Gene3D" id="3.30.1490.20">
    <property type="entry name" value="ATP-grasp fold, A domain"/>
    <property type="match status" value="1"/>
</dbReference>
<sequence length="336" mass="38014">MSNKTVLILRDKIPVNAAEDLLDNEAESFFIAAALKKLGFRVEVRVFDLYEIQALIIDLMRLNPLFVVNLVETVDGSTAMSFLPCSLLDNLHIKYTGSDSWAMVTTINKTLTKKMLSSIGVRTPEWLEISGSGSFIPGERYILKPVNEDGSLYIDNSSLVRSESAEELQTLLSRKSAEWGGECFAERFIAGREFNISILGHKGEPVVLPVAEMLYSGYEKMHLPEILTYDAKWCKGSFEYENSRRSFTLYPKDQELIGQMSEIARKCWKHYRLKGYARIDFRVDKQSIPWLIEINTNPCIADDSGFVASAQKAGLSIEELVRKIILEADSELYIPQ</sequence>
<evidence type="ECO:0000313" key="5">
    <source>
        <dbReference type="EMBL" id="XFO67121.1"/>
    </source>
</evidence>
<name>A0ABZ3IN27_9FIRM</name>
<dbReference type="Gene3D" id="3.30.470.20">
    <property type="entry name" value="ATP-grasp fold, B domain"/>
    <property type="match status" value="1"/>
</dbReference>
<evidence type="ECO:0000256" key="3">
    <source>
        <dbReference type="PROSITE-ProRule" id="PRU00409"/>
    </source>
</evidence>
<dbReference type="InterPro" id="IPR013815">
    <property type="entry name" value="ATP_grasp_subdomain_1"/>
</dbReference>
<comment type="similarity">
    <text evidence="1">Belongs to the D-alanine--D-alanine ligase family.</text>
</comment>
<dbReference type="SUPFAM" id="SSF56059">
    <property type="entry name" value="Glutathione synthetase ATP-binding domain-like"/>
    <property type="match status" value="1"/>
</dbReference>
<evidence type="ECO:0000313" key="6">
    <source>
        <dbReference type="Proteomes" id="UP000216752"/>
    </source>
</evidence>
<dbReference type="RefSeq" id="WP_094605227.1">
    <property type="nucleotide sequence ID" value="NZ_CP155573.1"/>
</dbReference>
<dbReference type="EMBL" id="CP155573">
    <property type="protein sequence ID" value="XFO67121.1"/>
    <property type="molecule type" value="Genomic_DNA"/>
</dbReference>
<reference evidence="5" key="1">
    <citation type="submission" date="2024-05" db="EMBL/GenBank/DDBJ databases">
        <title>Isolation and characterization of Sporomusa carbonis sp. nov., a carboxydotrophic hydrogenogen in the genus of Sporomusa isolated from a charcoal burning pile.</title>
        <authorList>
            <person name="Boeer T."/>
            <person name="Rosenbaum F."/>
            <person name="Eysell L."/>
            <person name="Mueller V."/>
            <person name="Daniel R."/>
            <person name="Poehlein A."/>
        </authorList>
    </citation>
    <scope>NUCLEOTIDE SEQUENCE [LARGE SCALE GENOMIC DNA]</scope>
    <source>
        <strain evidence="5">DSM 10669</strain>
    </source>
</reference>
<dbReference type="InterPro" id="IPR011761">
    <property type="entry name" value="ATP-grasp"/>
</dbReference>
<dbReference type="GO" id="GO:0008716">
    <property type="term" value="F:D-alanine-D-alanine ligase activity"/>
    <property type="evidence" value="ECO:0007669"/>
    <property type="project" value="UniProtKB-EC"/>
</dbReference>
<dbReference type="InterPro" id="IPR011095">
    <property type="entry name" value="Dala_Dala_lig_C"/>
</dbReference>
<keyword evidence="3" id="KW-0547">Nucleotide-binding</keyword>
<keyword evidence="6" id="KW-1185">Reference proteome</keyword>
<dbReference type="PANTHER" id="PTHR23132:SF23">
    <property type="entry name" value="D-ALANINE--D-ALANINE LIGASE B"/>
    <property type="match status" value="1"/>
</dbReference>
<evidence type="ECO:0000256" key="1">
    <source>
        <dbReference type="ARBA" id="ARBA00010871"/>
    </source>
</evidence>
<accession>A0ABZ3IN27</accession>
<proteinExistence type="inferred from homology"/>
<dbReference type="Proteomes" id="UP000216752">
    <property type="component" value="Chromosome"/>
</dbReference>
<dbReference type="PROSITE" id="PS50975">
    <property type="entry name" value="ATP_GRASP"/>
    <property type="match status" value="1"/>
</dbReference>
<keyword evidence="3" id="KW-0067">ATP-binding</keyword>
<dbReference type="Pfam" id="PF07478">
    <property type="entry name" value="Dala_Dala_lig_C"/>
    <property type="match status" value="1"/>
</dbReference>
<evidence type="ECO:0000256" key="2">
    <source>
        <dbReference type="ARBA" id="ARBA00022598"/>
    </source>
</evidence>
<keyword evidence="2 5" id="KW-0436">Ligase</keyword>
<dbReference type="EC" id="6.3.2.4" evidence="5"/>
<protein>
    <submittedName>
        <fullName evidence="5">D-alanine--D-alanine ligase</fullName>
        <ecNumber evidence="5">6.3.2.4</ecNumber>
    </submittedName>
</protein>
<evidence type="ECO:0000259" key="4">
    <source>
        <dbReference type="PROSITE" id="PS50975"/>
    </source>
</evidence>
<organism evidence="5 6">
    <name type="scientific">Sporomusa silvacetica DSM 10669</name>
    <dbReference type="NCBI Taxonomy" id="1123289"/>
    <lineage>
        <taxon>Bacteria</taxon>
        <taxon>Bacillati</taxon>
        <taxon>Bacillota</taxon>
        <taxon>Negativicutes</taxon>
        <taxon>Selenomonadales</taxon>
        <taxon>Sporomusaceae</taxon>
        <taxon>Sporomusa</taxon>
    </lineage>
</organism>